<dbReference type="InterPro" id="IPR012938">
    <property type="entry name" value="Glc/Sorbosone_DH"/>
</dbReference>
<proteinExistence type="predicted"/>
<dbReference type="SUPFAM" id="SSF50952">
    <property type="entry name" value="Soluble quinoprotein glucose dehydrogenase"/>
    <property type="match status" value="1"/>
</dbReference>
<keyword evidence="4" id="KW-1185">Reference proteome</keyword>
<evidence type="ECO:0000256" key="1">
    <source>
        <dbReference type="SAM" id="MobiDB-lite"/>
    </source>
</evidence>
<dbReference type="Gene3D" id="2.120.10.30">
    <property type="entry name" value="TolB, C-terminal domain"/>
    <property type="match status" value="1"/>
</dbReference>
<accession>A0ABW3M9Z2</accession>
<evidence type="ECO:0000259" key="2">
    <source>
        <dbReference type="Pfam" id="PF07995"/>
    </source>
</evidence>
<feature type="compositionally biased region" description="Basic and acidic residues" evidence="1">
    <location>
        <begin position="520"/>
        <end position="536"/>
    </location>
</feature>
<feature type="non-terminal residue" evidence="3">
    <location>
        <position position="1"/>
    </location>
</feature>
<feature type="non-terminal residue" evidence="3">
    <location>
        <position position="632"/>
    </location>
</feature>
<evidence type="ECO:0000313" key="3">
    <source>
        <dbReference type="EMBL" id="MFD1047436.1"/>
    </source>
</evidence>
<dbReference type="InterPro" id="IPR011041">
    <property type="entry name" value="Quinoprot_gluc/sorb_DH_b-prop"/>
</dbReference>
<protein>
    <submittedName>
        <fullName evidence="3">PQQ-dependent sugar dehydrogenase</fullName>
    </submittedName>
</protein>
<dbReference type="EMBL" id="JBHTIS010001072">
    <property type="protein sequence ID" value="MFD1047436.1"/>
    <property type="molecule type" value="Genomic_DNA"/>
</dbReference>
<name>A0ABW3M9Z2_9PSEU</name>
<evidence type="ECO:0000313" key="4">
    <source>
        <dbReference type="Proteomes" id="UP001597045"/>
    </source>
</evidence>
<organism evidence="3 4">
    <name type="scientific">Kibdelosporangium lantanae</name>
    <dbReference type="NCBI Taxonomy" id="1497396"/>
    <lineage>
        <taxon>Bacteria</taxon>
        <taxon>Bacillati</taxon>
        <taxon>Actinomycetota</taxon>
        <taxon>Actinomycetes</taxon>
        <taxon>Pseudonocardiales</taxon>
        <taxon>Pseudonocardiaceae</taxon>
        <taxon>Kibdelosporangium</taxon>
    </lineage>
</organism>
<dbReference type="InterPro" id="IPR011042">
    <property type="entry name" value="6-blade_b-propeller_TolB-like"/>
</dbReference>
<feature type="region of interest" description="Disordered" evidence="1">
    <location>
        <begin position="191"/>
        <end position="210"/>
    </location>
</feature>
<feature type="domain" description="Glucose/Sorbosone dehydrogenase" evidence="2">
    <location>
        <begin position="35"/>
        <end position="314"/>
    </location>
</feature>
<feature type="compositionally biased region" description="Basic and acidic residues" evidence="1">
    <location>
        <begin position="564"/>
        <end position="574"/>
    </location>
</feature>
<reference evidence="4" key="1">
    <citation type="journal article" date="2019" name="Int. J. Syst. Evol. Microbiol.">
        <title>The Global Catalogue of Microorganisms (GCM) 10K type strain sequencing project: providing services to taxonomists for standard genome sequencing and annotation.</title>
        <authorList>
            <consortium name="The Broad Institute Genomics Platform"/>
            <consortium name="The Broad Institute Genome Sequencing Center for Infectious Disease"/>
            <person name="Wu L."/>
            <person name="Ma J."/>
        </authorList>
    </citation>
    <scope>NUCLEOTIDE SEQUENCE [LARGE SCALE GENOMIC DNA]</scope>
    <source>
        <strain evidence="4">JCM 31486</strain>
    </source>
</reference>
<dbReference type="Pfam" id="PF07995">
    <property type="entry name" value="GSDH"/>
    <property type="match status" value="1"/>
</dbReference>
<feature type="compositionally biased region" description="Polar residues" evidence="1">
    <location>
        <begin position="198"/>
        <end position="210"/>
    </location>
</feature>
<comment type="caution">
    <text evidence="3">The sequence shown here is derived from an EMBL/GenBank/DDBJ whole genome shotgun (WGS) entry which is preliminary data.</text>
</comment>
<dbReference type="PANTHER" id="PTHR19328:SF75">
    <property type="entry name" value="ALDOSE SUGAR DEHYDROGENASE YLII"/>
    <property type="match status" value="1"/>
</dbReference>
<feature type="region of interest" description="Disordered" evidence="1">
    <location>
        <begin position="518"/>
        <end position="632"/>
    </location>
</feature>
<gene>
    <name evidence="3" type="ORF">ACFQ1S_18760</name>
</gene>
<dbReference type="Proteomes" id="UP001597045">
    <property type="component" value="Unassembled WGS sequence"/>
</dbReference>
<dbReference type="PANTHER" id="PTHR19328">
    <property type="entry name" value="HEDGEHOG-INTERACTING PROTEIN"/>
    <property type="match status" value="1"/>
</dbReference>
<sequence length="632" mass="68270">AAIVIPAQQAHAGSTIPAADYQQVQLALGSAELGEAMSLAVLPNRSVVHTARDGTVRVTDASGTTTVAGKLNVYSHDEEGLQGVAADPNFATNRFIYLYYSPRLSTPDGDAPTDGTQADFDRFKGELHLSRFLLRTDNTLDMASEKVVLVVANDRGQCCHVGGDIDFDAAGNLYLTTGDDTNPFQSDSYTPIDERTSRNPQFDAQRSAGNTNDLRGKLLRIHPQADGSYTIPSGNLFPPGTANTRPEIYGMGFRNPFRMSVDKATGIVYLGDYGPDAGVTNPSRGPQGQVEFDRITGPGNFGWPYCTGTNTTDETYNDFVFPSSSPAAQKIQRDRKITTAYTPFQSPMAVATFDPIVTLLSANGVIHDGVLDVARYLELARAGTRWDQLPDNTVFQARKNVLITTTDPRDSNSAAMYLAITSFVANGDNVVSTPEAEAKLLPQLSKLFLDQGYTEGSTDGPFGDYLATGMGKTPMVLVYESQFLDRQIRNDGSIRPDMKMLYLSPTVYSKHTLVAHHRPRAEPARGHVRLPHERPAQLRQGGRRPPPDGPGGPRGRGGPALLRDTGEVAGRDRPAVPMNDFTPFWTPRPAAAGDISGHSRSWPSPEPPGTPRRPPRTGTSAATGRRAWPAAG</sequence>